<evidence type="ECO:0000256" key="2">
    <source>
        <dbReference type="ARBA" id="ARBA00024200"/>
    </source>
</evidence>
<accession>A0A316G237</accession>
<dbReference type="UniPathway" id="UPA00344"/>
<dbReference type="PANTHER" id="PTHR33359">
    <property type="entry name" value="MOLYBDOPTERIN SYNTHASE SULFUR CARRIER SUBUNIT"/>
    <property type="match status" value="1"/>
</dbReference>
<evidence type="ECO:0000313" key="4">
    <source>
        <dbReference type="EMBL" id="PWK53956.1"/>
    </source>
</evidence>
<dbReference type="RefSeq" id="WP_109762093.1">
    <property type="nucleotide sequence ID" value="NZ_QGGU01000002.1"/>
</dbReference>
<evidence type="ECO:0000313" key="5">
    <source>
        <dbReference type="Proteomes" id="UP000245790"/>
    </source>
</evidence>
<dbReference type="InterPro" id="IPR012675">
    <property type="entry name" value="Beta-grasp_dom_sf"/>
</dbReference>
<dbReference type="AlphaFoldDB" id="A0A316G237"/>
<dbReference type="Gene3D" id="3.10.20.30">
    <property type="match status" value="1"/>
</dbReference>
<organism evidence="4 5">
    <name type="scientific">Pleionea mediterranea</name>
    <dbReference type="NCBI Taxonomy" id="523701"/>
    <lineage>
        <taxon>Bacteria</taxon>
        <taxon>Pseudomonadati</taxon>
        <taxon>Pseudomonadota</taxon>
        <taxon>Gammaproteobacteria</taxon>
        <taxon>Oceanospirillales</taxon>
        <taxon>Pleioneaceae</taxon>
        <taxon>Pleionea</taxon>
    </lineage>
</organism>
<name>A0A316G237_9GAMM</name>
<dbReference type="EMBL" id="QGGU01000002">
    <property type="protein sequence ID" value="PWK53956.1"/>
    <property type="molecule type" value="Genomic_DNA"/>
</dbReference>
<proteinExistence type="inferred from homology"/>
<dbReference type="GO" id="GO:1990133">
    <property type="term" value="C:molybdopterin adenylyltransferase complex"/>
    <property type="evidence" value="ECO:0007669"/>
    <property type="project" value="TreeGrafter"/>
</dbReference>
<keyword evidence="1" id="KW-0547">Nucleotide-binding</keyword>
<gene>
    <name evidence="4" type="ORF">C8D97_102348</name>
</gene>
<dbReference type="InterPro" id="IPR044672">
    <property type="entry name" value="MOCS2A"/>
</dbReference>
<dbReference type="OrthoDB" id="9801945at2"/>
<dbReference type="GO" id="GO:0000166">
    <property type="term" value="F:nucleotide binding"/>
    <property type="evidence" value="ECO:0007669"/>
    <property type="project" value="UniProtKB-KW"/>
</dbReference>
<evidence type="ECO:0000256" key="3">
    <source>
        <dbReference type="ARBA" id="ARBA00024247"/>
    </source>
</evidence>
<sequence length="80" mass="8785">MINVVLFASVREKAGCDSLEVECANCTIKELKQQLMAQGEQWQQALQGNILAAVDQEMVVDSFILKDHCEVAFFPPVTGG</sequence>
<comment type="similarity">
    <text evidence="2">Belongs to the MoaD family.</text>
</comment>
<dbReference type="Proteomes" id="UP000245790">
    <property type="component" value="Unassembled WGS sequence"/>
</dbReference>
<dbReference type="InterPro" id="IPR003749">
    <property type="entry name" value="ThiS/MoaD-like"/>
</dbReference>
<dbReference type="InterPro" id="IPR016155">
    <property type="entry name" value="Mopterin_synth/thiamin_S_b"/>
</dbReference>
<dbReference type="NCBIfam" id="TIGR01682">
    <property type="entry name" value="moaD"/>
    <property type="match status" value="1"/>
</dbReference>
<comment type="caution">
    <text evidence="4">The sequence shown here is derived from an EMBL/GenBank/DDBJ whole genome shotgun (WGS) entry which is preliminary data.</text>
</comment>
<keyword evidence="5" id="KW-1185">Reference proteome</keyword>
<dbReference type="GO" id="GO:0006777">
    <property type="term" value="P:Mo-molybdopterin cofactor biosynthetic process"/>
    <property type="evidence" value="ECO:0007669"/>
    <property type="project" value="InterPro"/>
</dbReference>
<dbReference type="Pfam" id="PF02597">
    <property type="entry name" value="ThiS"/>
    <property type="match status" value="1"/>
</dbReference>
<evidence type="ECO:0000256" key="1">
    <source>
        <dbReference type="ARBA" id="ARBA00022741"/>
    </source>
</evidence>
<protein>
    <recommendedName>
        <fullName evidence="3">Molybdopterin synthase sulfur carrier subunit</fullName>
    </recommendedName>
</protein>
<dbReference type="SUPFAM" id="SSF54285">
    <property type="entry name" value="MoaD/ThiS"/>
    <property type="match status" value="1"/>
</dbReference>
<dbReference type="PANTHER" id="PTHR33359:SF1">
    <property type="entry name" value="MOLYBDOPTERIN SYNTHASE SULFUR CARRIER SUBUNIT"/>
    <property type="match status" value="1"/>
</dbReference>
<dbReference type="CDD" id="cd00754">
    <property type="entry name" value="Ubl_MoaD"/>
    <property type="match status" value="1"/>
</dbReference>
<reference evidence="4 5" key="1">
    <citation type="submission" date="2018-05" db="EMBL/GenBank/DDBJ databases">
        <title>Genomic Encyclopedia of Type Strains, Phase IV (KMG-IV): sequencing the most valuable type-strain genomes for metagenomic binning, comparative biology and taxonomic classification.</title>
        <authorList>
            <person name="Goeker M."/>
        </authorList>
    </citation>
    <scope>NUCLEOTIDE SEQUENCE [LARGE SCALE GENOMIC DNA]</scope>
    <source>
        <strain evidence="4 5">DSM 25350</strain>
    </source>
</reference>